<reference evidence="1" key="1">
    <citation type="submission" date="2020-08" db="EMBL/GenBank/DDBJ databases">
        <title>Multicomponent nature underlies the extraordinary mechanical properties of spider dragline silk.</title>
        <authorList>
            <person name="Kono N."/>
            <person name="Nakamura H."/>
            <person name="Mori M."/>
            <person name="Yoshida Y."/>
            <person name="Ohtoshi R."/>
            <person name="Malay A.D."/>
            <person name="Moran D.A.P."/>
            <person name="Tomita M."/>
            <person name="Numata K."/>
            <person name="Arakawa K."/>
        </authorList>
    </citation>
    <scope>NUCLEOTIDE SEQUENCE</scope>
</reference>
<sequence length="99" mass="11409">MHSVFDEEMAKHAKSWLEIYANLQYPKTPKSISDEVPYRFASQTHAGQFDSEGRSLSTYQDFAISSFFQQLWISCVWCVVPSRSTDALNRSPVGTWIRL</sequence>
<gene>
    <name evidence="1" type="ORF">TNCV_1571461</name>
</gene>
<accession>A0A8X6VQ03</accession>
<dbReference type="Proteomes" id="UP000887159">
    <property type="component" value="Unassembled WGS sequence"/>
</dbReference>
<evidence type="ECO:0000313" key="1">
    <source>
        <dbReference type="EMBL" id="GFY15335.1"/>
    </source>
</evidence>
<protein>
    <submittedName>
        <fullName evidence="1">Uncharacterized protein</fullName>
    </submittedName>
</protein>
<comment type="caution">
    <text evidence="1">The sequence shown here is derived from an EMBL/GenBank/DDBJ whole genome shotgun (WGS) entry which is preliminary data.</text>
</comment>
<proteinExistence type="predicted"/>
<organism evidence="1 2">
    <name type="scientific">Trichonephila clavipes</name>
    <name type="common">Golden silk orbweaver</name>
    <name type="synonym">Nephila clavipes</name>
    <dbReference type="NCBI Taxonomy" id="2585209"/>
    <lineage>
        <taxon>Eukaryota</taxon>
        <taxon>Metazoa</taxon>
        <taxon>Ecdysozoa</taxon>
        <taxon>Arthropoda</taxon>
        <taxon>Chelicerata</taxon>
        <taxon>Arachnida</taxon>
        <taxon>Araneae</taxon>
        <taxon>Araneomorphae</taxon>
        <taxon>Entelegynae</taxon>
        <taxon>Araneoidea</taxon>
        <taxon>Nephilidae</taxon>
        <taxon>Trichonephila</taxon>
    </lineage>
</organism>
<dbReference type="EMBL" id="BMAU01021334">
    <property type="protein sequence ID" value="GFY15335.1"/>
    <property type="molecule type" value="Genomic_DNA"/>
</dbReference>
<dbReference type="AlphaFoldDB" id="A0A8X6VQ03"/>
<name>A0A8X6VQ03_TRICX</name>
<evidence type="ECO:0000313" key="2">
    <source>
        <dbReference type="Proteomes" id="UP000887159"/>
    </source>
</evidence>
<keyword evidence="2" id="KW-1185">Reference proteome</keyword>